<feature type="transmembrane region" description="Helical" evidence="1">
    <location>
        <begin position="84"/>
        <end position="108"/>
    </location>
</feature>
<feature type="transmembrane region" description="Helical" evidence="1">
    <location>
        <begin position="222"/>
        <end position="241"/>
    </location>
</feature>
<feature type="transmembrane region" description="Helical" evidence="1">
    <location>
        <begin position="313"/>
        <end position="334"/>
    </location>
</feature>
<gene>
    <name evidence="2" type="ORF">GCM10009846_31500</name>
</gene>
<sequence length="372" mass="35269">MALVAATYGLVRLAYGLLLPDVQAELGLGVAAAGAASAGASVVYCLCAAVGFVLAARLPRALVAAAATGAAVGAVGMATAGDATVFACSAILASSGAGLASPALVALLQRDRAAAPHPRLQTVVNAGTGPGLVAAAALAMLLPDWRLVWLVAAVVAVAAAVATLLLHRPASAGGSDAALAPSARWLAAHVSAIAGALLLGVGSAAAWSFGRSILVDAGASDTASLVAWVGIGVGGTVVVATARPLERLGPRGAWLLTAGATGAATAALAAGASVTALSLVACVVFGWGYTAASGALIGWTASIDPGRAAAGTAMLFVVLVLGQAVGAAAIGVVAEGVGLAVAFAAAAVVTAGGAAAALVARAPRHAARVAAD</sequence>
<name>A0ABP5MR01_9MICO</name>
<dbReference type="InterPro" id="IPR036259">
    <property type="entry name" value="MFS_trans_sf"/>
</dbReference>
<feature type="transmembrane region" description="Helical" evidence="1">
    <location>
        <begin position="253"/>
        <end position="272"/>
    </location>
</feature>
<evidence type="ECO:0000313" key="2">
    <source>
        <dbReference type="EMBL" id="GAA2176694.1"/>
    </source>
</evidence>
<feature type="transmembrane region" description="Helical" evidence="1">
    <location>
        <begin position="61"/>
        <end position="78"/>
    </location>
</feature>
<feature type="transmembrane region" description="Helical" evidence="1">
    <location>
        <begin position="186"/>
        <end position="210"/>
    </location>
</feature>
<feature type="transmembrane region" description="Helical" evidence="1">
    <location>
        <begin position="26"/>
        <end position="54"/>
    </location>
</feature>
<dbReference type="Proteomes" id="UP001501599">
    <property type="component" value="Unassembled WGS sequence"/>
</dbReference>
<proteinExistence type="predicted"/>
<dbReference type="EMBL" id="BAAAQT010000010">
    <property type="protein sequence ID" value="GAA2176694.1"/>
    <property type="molecule type" value="Genomic_DNA"/>
</dbReference>
<keyword evidence="1" id="KW-0472">Membrane</keyword>
<protein>
    <submittedName>
        <fullName evidence="2">MFS transporter</fullName>
    </submittedName>
</protein>
<feature type="transmembrane region" description="Helical" evidence="1">
    <location>
        <begin position="278"/>
        <end position="301"/>
    </location>
</feature>
<accession>A0ABP5MR01</accession>
<keyword evidence="1" id="KW-0812">Transmembrane</keyword>
<dbReference type="SUPFAM" id="SSF103473">
    <property type="entry name" value="MFS general substrate transporter"/>
    <property type="match status" value="1"/>
</dbReference>
<dbReference type="Pfam" id="PF07690">
    <property type="entry name" value="MFS_1"/>
    <property type="match status" value="1"/>
</dbReference>
<feature type="transmembrane region" description="Helical" evidence="1">
    <location>
        <begin position="147"/>
        <end position="166"/>
    </location>
</feature>
<feature type="transmembrane region" description="Helical" evidence="1">
    <location>
        <begin position="120"/>
        <end position="141"/>
    </location>
</feature>
<reference evidence="3" key="1">
    <citation type="journal article" date="2019" name="Int. J. Syst. Evol. Microbiol.">
        <title>The Global Catalogue of Microorganisms (GCM) 10K type strain sequencing project: providing services to taxonomists for standard genome sequencing and annotation.</title>
        <authorList>
            <consortium name="The Broad Institute Genomics Platform"/>
            <consortium name="The Broad Institute Genome Sequencing Center for Infectious Disease"/>
            <person name="Wu L."/>
            <person name="Ma J."/>
        </authorList>
    </citation>
    <scope>NUCLEOTIDE SEQUENCE [LARGE SCALE GENOMIC DNA]</scope>
    <source>
        <strain evidence="3">JCM 16026</strain>
    </source>
</reference>
<dbReference type="Gene3D" id="1.20.1250.20">
    <property type="entry name" value="MFS general substrate transporter like domains"/>
    <property type="match status" value="1"/>
</dbReference>
<comment type="caution">
    <text evidence="2">The sequence shown here is derived from an EMBL/GenBank/DDBJ whole genome shotgun (WGS) entry which is preliminary data.</text>
</comment>
<keyword evidence="1" id="KW-1133">Transmembrane helix</keyword>
<keyword evidence="3" id="KW-1185">Reference proteome</keyword>
<feature type="transmembrane region" description="Helical" evidence="1">
    <location>
        <begin position="340"/>
        <end position="360"/>
    </location>
</feature>
<evidence type="ECO:0000256" key="1">
    <source>
        <dbReference type="SAM" id="Phobius"/>
    </source>
</evidence>
<evidence type="ECO:0000313" key="3">
    <source>
        <dbReference type="Proteomes" id="UP001501599"/>
    </source>
</evidence>
<dbReference type="InterPro" id="IPR011701">
    <property type="entry name" value="MFS"/>
</dbReference>
<organism evidence="2 3">
    <name type="scientific">Agrococcus versicolor</name>
    <dbReference type="NCBI Taxonomy" id="501482"/>
    <lineage>
        <taxon>Bacteria</taxon>
        <taxon>Bacillati</taxon>
        <taxon>Actinomycetota</taxon>
        <taxon>Actinomycetes</taxon>
        <taxon>Micrococcales</taxon>
        <taxon>Microbacteriaceae</taxon>
        <taxon>Agrococcus</taxon>
    </lineage>
</organism>